<proteinExistence type="inferred from homology"/>
<accession>A0A3B1CYK5</accession>
<dbReference type="Pfam" id="PF01926">
    <property type="entry name" value="MMR_HSR1"/>
    <property type="match status" value="1"/>
</dbReference>
<dbReference type="PROSITE" id="PS51706">
    <property type="entry name" value="G_ENGB"/>
    <property type="match status" value="1"/>
</dbReference>
<evidence type="ECO:0000256" key="5">
    <source>
        <dbReference type="ARBA" id="ARBA00022741"/>
    </source>
</evidence>
<dbReference type="InterPro" id="IPR006073">
    <property type="entry name" value="GTP-bd"/>
</dbReference>
<dbReference type="GO" id="GO:0046872">
    <property type="term" value="F:metal ion binding"/>
    <property type="evidence" value="ECO:0007669"/>
    <property type="project" value="UniProtKB-KW"/>
</dbReference>
<keyword evidence="6" id="KW-0460">Magnesium</keyword>
<dbReference type="EMBL" id="UOGF01000053">
    <property type="protein sequence ID" value="VAX29583.1"/>
    <property type="molecule type" value="Genomic_DNA"/>
</dbReference>
<evidence type="ECO:0000256" key="3">
    <source>
        <dbReference type="ARBA" id="ARBA00022618"/>
    </source>
</evidence>
<evidence type="ECO:0000256" key="8">
    <source>
        <dbReference type="ARBA" id="ARBA00023210"/>
    </source>
</evidence>
<evidence type="ECO:0000256" key="9">
    <source>
        <dbReference type="ARBA" id="ARBA00023306"/>
    </source>
</evidence>
<dbReference type="HAMAP" id="MF_00321">
    <property type="entry name" value="GTPase_EngB"/>
    <property type="match status" value="1"/>
</dbReference>
<dbReference type="GO" id="GO:0000917">
    <property type="term" value="P:division septum assembly"/>
    <property type="evidence" value="ECO:0007669"/>
    <property type="project" value="UniProtKB-KW"/>
</dbReference>
<evidence type="ECO:0000313" key="11">
    <source>
        <dbReference type="EMBL" id="VAX29583.1"/>
    </source>
</evidence>
<evidence type="ECO:0000256" key="2">
    <source>
        <dbReference type="ARBA" id="ARBA00009638"/>
    </source>
</evidence>
<keyword evidence="4" id="KW-0479">Metal-binding</keyword>
<evidence type="ECO:0000256" key="1">
    <source>
        <dbReference type="ARBA" id="ARBA00001946"/>
    </source>
</evidence>
<evidence type="ECO:0000256" key="6">
    <source>
        <dbReference type="ARBA" id="ARBA00022842"/>
    </source>
</evidence>
<comment type="similarity">
    <text evidence="2">Belongs to the TRAFAC class TrmE-Era-EngA-EngB-Septin-like GTPase superfamily. EngB GTPase family.</text>
</comment>
<feature type="domain" description="EngB-type G" evidence="10">
    <location>
        <begin position="22"/>
        <end position="191"/>
    </location>
</feature>
<evidence type="ECO:0000256" key="7">
    <source>
        <dbReference type="ARBA" id="ARBA00023134"/>
    </source>
</evidence>
<dbReference type="InterPro" id="IPR019987">
    <property type="entry name" value="GTP-bd_ribosome_bio_YsxC"/>
</dbReference>
<dbReference type="AlphaFoldDB" id="A0A3B1CYK5"/>
<evidence type="ECO:0000259" key="10">
    <source>
        <dbReference type="PROSITE" id="PS51706"/>
    </source>
</evidence>
<organism evidence="11">
    <name type="scientific">hydrothermal vent metagenome</name>
    <dbReference type="NCBI Taxonomy" id="652676"/>
    <lineage>
        <taxon>unclassified sequences</taxon>
        <taxon>metagenomes</taxon>
        <taxon>ecological metagenomes</taxon>
    </lineage>
</organism>
<protein>
    <submittedName>
        <fullName evidence="11">GTP-binding protein EngB</fullName>
    </submittedName>
</protein>
<evidence type="ECO:0000256" key="4">
    <source>
        <dbReference type="ARBA" id="ARBA00022723"/>
    </source>
</evidence>
<dbReference type="PANTHER" id="PTHR11649">
    <property type="entry name" value="MSS1/TRME-RELATED GTP-BINDING PROTEIN"/>
    <property type="match status" value="1"/>
</dbReference>
<keyword evidence="8" id="KW-0717">Septation</keyword>
<dbReference type="PANTHER" id="PTHR11649:SF13">
    <property type="entry name" value="ENGB-TYPE G DOMAIN-CONTAINING PROTEIN"/>
    <property type="match status" value="1"/>
</dbReference>
<keyword evidence="5" id="KW-0547">Nucleotide-binding</keyword>
<dbReference type="GO" id="GO:0005525">
    <property type="term" value="F:GTP binding"/>
    <property type="evidence" value="ECO:0007669"/>
    <property type="project" value="UniProtKB-KW"/>
</dbReference>
<keyword evidence="3" id="KW-0132">Cell division</keyword>
<keyword evidence="7" id="KW-0342">GTP-binding</keyword>
<comment type="cofactor">
    <cofactor evidence="1">
        <name>Mg(2+)</name>
        <dbReference type="ChEBI" id="CHEBI:18420"/>
    </cofactor>
</comment>
<gene>
    <name evidence="11" type="ORF">MNBD_NITROSPIRAE01-953</name>
</gene>
<reference evidence="11" key="1">
    <citation type="submission" date="2018-06" db="EMBL/GenBank/DDBJ databases">
        <authorList>
            <person name="Zhirakovskaya E."/>
        </authorList>
    </citation>
    <scope>NUCLEOTIDE SEQUENCE</scope>
</reference>
<name>A0A3B1CYK5_9ZZZZ</name>
<dbReference type="NCBIfam" id="TIGR03598">
    <property type="entry name" value="GTPase_YsxC"/>
    <property type="match status" value="1"/>
</dbReference>
<sequence length="192" mass="21431">MKVTSIEYIKAAAKWQDGPTDGLPEVAVIGRSNVGKSSLINLLTGRKMAHVAKAPGKTQLIQYFLINRAFYLVDLPGYGYAKVGKKTKKAWGPMVDAYMTKRKTLAAVGLLIDIRRSDSPLDLQMREWLAYHQIRTFCIVTKADKIAMGKRKMHVDAIKSAYDIDTLTVCSVLKKTGKTEIWKNIAAVLRET</sequence>
<dbReference type="InterPro" id="IPR030393">
    <property type="entry name" value="G_ENGB_dom"/>
</dbReference>
<dbReference type="CDD" id="cd01876">
    <property type="entry name" value="YihA_EngB"/>
    <property type="match status" value="1"/>
</dbReference>
<dbReference type="GO" id="GO:0005829">
    <property type="term" value="C:cytosol"/>
    <property type="evidence" value="ECO:0007669"/>
    <property type="project" value="TreeGrafter"/>
</dbReference>
<dbReference type="Gene3D" id="3.40.50.300">
    <property type="entry name" value="P-loop containing nucleotide triphosphate hydrolases"/>
    <property type="match status" value="1"/>
</dbReference>
<dbReference type="InterPro" id="IPR027417">
    <property type="entry name" value="P-loop_NTPase"/>
</dbReference>
<dbReference type="SUPFAM" id="SSF52540">
    <property type="entry name" value="P-loop containing nucleoside triphosphate hydrolases"/>
    <property type="match status" value="1"/>
</dbReference>
<keyword evidence="9" id="KW-0131">Cell cycle</keyword>